<dbReference type="VEuPathDB" id="CryptoDB:cand_015410"/>
<dbReference type="GeneID" id="92365726"/>
<dbReference type="OrthoDB" id="336495at2759"/>
<evidence type="ECO:0000313" key="1">
    <source>
        <dbReference type="EMBL" id="OII77725.1"/>
    </source>
</evidence>
<name>A0A1J4MXS1_9CRYT</name>
<dbReference type="EMBL" id="LRBS01000031">
    <property type="protein sequence ID" value="OII77725.1"/>
    <property type="molecule type" value="Genomic_DNA"/>
</dbReference>
<gene>
    <name evidence="1" type="ORF">cand_015410</name>
</gene>
<organism evidence="1 2">
    <name type="scientific">Cryptosporidium andersoni</name>
    <dbReference type="NCBI Taxonomy" id="117008"/>
    <lineage>
        <taxon>Eukaryota</taxon>
        <taxon>Sar</taxon>
        <taxon>Alveolata</taxon>
        <taxon>Apicomplexa</taxon>
        <taxon>Conoidasida</taxon>
        <taxon>Coccidia</taxon>
        <taxon>Eucoccidiorida</taxon>
        <taxon>Eimeriorina</taxon>
        <taxon>Cryptosporidiidae</taxon>
        <taxon>Cryptosporidium</taxon>
    </lineage>
</organism>
<dbReference type="SUPFAM" id="SSF50249">
    <property type="entry name" value="Nucleic acid-binding proteins"/>
    <property type="match status" value="1"/>
</dbReference>
<dbReference type="Gene3D" id="2.40.50.140">
    <property type="entry name" value="Nucleic acid-binding proteins"/>
    <property type="match status" value="1"/>
</dbReference>
<proteinExistence type="predicted"/>
<dbReference type="Proteomes" id="UP000186804">
    <property type="component" value="Unassembled WGS sequence"/>
</dbReference>
<keyword evidence="2" id="KW-1185">Reference proteome</keyword>
<comment type="caution">
    <text evidence="1">The sequence shown here is derived from an EMBL/GenBank/DDBJ whole genome shotgun (WGS) entry which is preliminary data.</text>
</comment>
<dbReference type="RefSeq" id="XP_067069571.1">
    <property type="nucleotide sequence ID" value="XM_067211776.1"/>
</dbReference>
<evidence type="ECO:0008006" key="3">
    <source>
        <dbReference type="Google" id="ProtNLM"/>
    </source>
</evidence>
<dbReference type="InterPro" id="IPR012340">
    <property type="entry name" value="NA-bd_OB-fold"/>
</dbReference>
<protein>
    <recommendedName>
        <fullName evidence="3">Telomeric single stranded DNA binding POT1/Cdc13 domain-containing protein</fullName>
    </recommendedName>
</protein>
<accession>A0A1J4MXS1</accession>
<dbReference type="AlphaFoldDB" id="A0A1J4MXS1"/>
<reference evidence="1 2" key="1">
    <citation type="submission" date="2016-10" db="EMBL/GenBank/DDBJ databases">
        <title>Reductive evolution of mitochondrial metabolism and differential evolution of invasion-related proteins in Cryptosporidium.</title>
        <authorList>
            <person name="Liu S."/>
            <person name="Roellig D.M."/>
            <person name="Guo Y."/>
            <person name="Li N."/>
            <person name="Frace M.A."/>
            <person name="Tang K."/>
            <person name="Zhang L."/>
            <person name="Feng Y."/>
            <person name="Xiao L."/>
        </authorList>
    </citation>
    <scope>NUCLEOTIDE SEQUENCE [LARGE SCALE GENOMIC DNA]</scope>
    <source>
        <strain evidence="1">30847</strain>
    </source>
</reference>
<sequence length="997" mass="113079">MTRNTLCSRKASFHSRSSFYGYLVCIERAEFFTEAARDNLNRRKLTYNRAKIAAKLTNSSRVYKISPKTKTLTNISDSSEHITILCYNEWAVACSFINKDDIIELIGGSISFSDESIICVYDTNKSDSAMTVWRSGFEHVPAMLTHAAVLCSKGNVYLPAWARIYTTCKLDCLEECKHPSLPLLTSRTTTAALCDEVADDIVDEYNQISSAGCKDDDNVSLSGIINQPKKKKRTCEKQSQCSSITYEYLTQLSDLHPGVVTNLYGVVLEVGNNPMKRYGGNSNHIFMNITLVDPSVLKLIPVDSCTNRTIETLLGGPYSYSDRPSLISSLPTVSLELSTEGDATSLPVISLGDIVRVHRVEPLFSKQRFIDLPHNKHTSIRIWSLYDCNLDELYSKYTTDEDILNSPYCYVNVENAYKVGNSQRNTTFTENDSLRLLKLQRWAYEMFHSFPYFCSSQYTKSLSHLKNSNKETFTKTYGDIIVCIYDILLIPELIHPSQLCFNNLNKPSFSSYKSKIEHNMLCIVVSELKSERNITKLKDKTNFDDLYFVIGLDRYNTGLKDHLQYNKKPLKCGDWVRIRNVSVNPSMNFTYIDGKVIGPFTVIDTHKSRITRLPCWSGDVKLMSLRTLPLNLKSERAHTSFEHGLLNSEVISKSTYEQINNFKNFTKDVEVLNYSMDQPASNCSEVVDKVHFANLNITEGIVKESGDLQLKYSSGTCRESLCSVDSVFNQTETEIVRITGDCEKKVASFSKTNLLPAISATHAGEQHLTNYTNHILNSLYTDSRNSHQYLFTDIDCQPLYYIRSRNRDLQALSVMHVKLNSVPNNIYYMENVNVSFFGNSEDVDPFKPETFVTLKCKICNYECSLMNAVSEAHTNNFKSLKCGHSESTFSYSFNVKINDSSGYLEAEYKDEVGMLFEGVTPRNFLLRSEVNFRNHIIQIVKGISAANMKLPKGHFHNICVSCCNNIKEESNDVPKSPKLTFIIIESYVVSEDQISDD</sequence>
<evidence type="ECO:0000313" key="2">
    <source>
        <dbReference type="Proteomes" id="UP000186804"/>
    </source>
</evidence>